<feature type="region of interest" description="Disordered" evidence="8">
    <location>
        <begin position="1"/>
        <end position="22"/>
    </location>
</feature>
<organism evidence="10 11">
    <name type="scientific">Bacillus selenitireducens (strain ATCC 700615 / DSM 15326 / MLS10)</name>
    <dbReference type="NCBI Taxonomy" id="439292"/>
    <lineage>
        <taxon>Bacteria</taxon>
        <taxon>Bacillati</taxon>
        <taxon>Bacillota</taxon>
        <taxon>Bacilli</taxon>
        <taxon>Bacillales</taxon>
        <taxon>Bacillaceae</taxon>
        <taxon>Salisediminibacterium</taxon>
    </lineage>
</organism>
<dbReference type="PROSITE" id="PS50928">
    <property type="entry name" value="ABC_TM1"/>
    <property type="match status" value="1"/>
</dbReference>
<evidence type="ECO:0000313" key="10">
    <source>
        <dbReference type="EMBL" id="ADI00690.1"/>
    </source>
</evidence>
<sequence>MSQPVQTDPGSPNGPDQPPVAATSFKKNSTLKRWSKLLFRSATGTVGLFIVLTVIFVGVFAEQLAPFGVNEQNYANMLAPPSWQEGGSSEHLLGTDNLGRDILSRIIHGTTISLLVGVFSVVVAGALGMVAGLYAGYYGGWTDTILMRLVDAFLSIPNILFVLVILAVFDPGIMTLIFAIGATNWVIYARLIRGEVLSVKEREYVKAARSIGTKNFTIMRKHILPNVFSTFIVVSTLSVATTIILEASLSFLGMGVSPPDISWGYMLADGRDYLATNWWLATFPGLAITITVLGIIFLGDWLRDVLDPRSQGR</sequence>
<evidence type="ECO:0000313" key="11">
    <source>
        <dbReference type="Proteomes" id="UP000000271"/>
    </source>
</evidence>
<dbReference type="InterPro" id="IPR025966">
    <property type="entry name" value="OppC_N"/>
</dbReference>
<dbReference type="InterPro" id="IPR035906">
    <property type="entry name" value="MetI-like_sf"/>
</dbReference>
<reference evidence="10" key="1">
    <citation type="submission" date="2009-10" db="EMBL/GenBank/DDBJ databases">
        <title>Complete sequence of Bacillus selenitireducens MLS10.</title>
        <authorList>
            <consortium name="US DOE Joint Genome Institute"/>
            <person name="Lucas S."/>
            <person name="Copeland A."/>
            <person name="Lapidus A."/>
            <person name="Glavina del Rio T."/>
            <person name="Dalin E."/>
            <person name="Tice H."/>
            <person name="Bruce D."/>
            <person name="Goodwin L."/>
            <person name="Pitluck S."/>
            <person name="Sims D."/>
            <person name="Brettin T."/>
            <person name="Detter J.C."/>
            <person name="Han C."/>
            <person name="Larimer F."/>
            <person name="Land M."/>
            <person name="Hauser L."/>
            <person name="Kyrpides N."/>
            <person name="Ovchinnikova G."/>
            <person name="Stolz J."/>
        </authorList>
    </citation>
    <scope>NUCLEOTIDE SEQUENCE [LARGE SCALE GENOMIC DNA]</scope>
    <source>
        <strain evidence="10">MLS10</strain>
    </source>
</reference>
<accession>D6Y1A3</accession>
<dbReference type="RefSeq" id="WP_013174094.1">
    <property type="nucleotide sequence ID" value="NC_014219.1"/>
</dbReference>
<dbReference type="Gene3D" id="1.10.3720.10">
    <property type="entry name" value="MetI-like"/>
    <property type="match status" value="1"/>
</dbReference>
<feature type="compositionally biased region" description="Polar residues" evidence="8">
    <location>
        <begin position="1"/>
        <end position="10"/>
    </location>
</feature>
<dbReference type="CDD" id="cd06261">
    <property type="entry name" value="TM_PBP2"/>
    <property type="match status" value="1"/>
</dbReference>
<dbReference type="EMBL" id="CP001791">
    <property type="protein sequence ID" value="ADI00690.1"/>
    <property type="molecule type" value="Genomic_DNA"/>
</dbReference>
<dbReference type="GO" id="GO:0055085">
    <property type="term" value="P:transmembrane transport"/>
    <property type="evidence" value="ECO:0007669"/>
    <property type="project" value="InterPro"/>
</dbReference>
<evidence type="ECO:0000256" key="4">
    <source>
        <dbReference type="ARBA" id="ARBA00022692"/>
    </source>
</evidence>
<keyword evidence="4 7" id="KW-0812">Transmembrane</keyword>
<evidence type="ECO:0000256" key="6">
    <source>
        <dbReference type="ARBA" id="ARBA00023136"/>
    </source>
</evidence>
<keyword evidence="5 7" id="KW-1133">Transmembrane helix</keyword>
<keyword evidence="2 7" id="KW-0813">Transport</keyword>
<dbReference type="AlphaFoldDB" id="D6Y1A3"/>
<keyword evidence="3" id="KW-1003">Cell membrane</keyword>
<evidence type="ECO:0000256" key="1">
    <source>
        <dbReference type="ARBA" id="ARBA00004651"/>
    </source>
</evidence>
<dbReference type="STRING" id="439292.Bsel_3208"/>
<comment type="subcellular location">
    <subcellularLocation>
        <location evidence="1 7">Cell membrane</location>
        <topology evidence="1 7">Multi-pass membrane protein</topology>
    </subcellularLocation>
</comment>
<feature type="transmembrane region" description="Helical" evidence="7">
    <location>
        <begin position="223"/>
        <end position="245"/>
    </location>
</feature>
<name>D6Y1A3_BACIE</name>
<evidence type="ECO:0000256" key="8">
    <source>
        <dbReference type="SAM" id="MobiDB-lite"/>
    </source>
</evidence>
<protein>
    <submittedName>
        <fullName evidence="10">Binding-protein-dependent transport systems inner membrane component</fullName>
    </submittedName>
</protein>
<evidence type="ECO:0000256" key="2">
    <source>
        <dbReference type="ARBA" id="ARBA00022448"/>
    </source>
</evidence>
<evidence type="ECO:0000256" key="5">
    <source>
        <dbReference type="ARBA" id="ARBA00022989"/>
    </source>
</evidence>
<dbReference type="Proteomes" id="UP000000271">
    <property type="component" value="Chromosome"/>
</dbReference>
<dbReference type="GO" id="GO:0005886">
    <property type="term" value="C:plasma membrane"/>
    <property type="evidence" value="ECO:0007669"/>
    <property type="project" value="UniProtKB-SubCell"/>
</dbReference>
<dbReference type="eggNOG" id="COG1173">
    <property type="taxonomic scope" value="Bacteria"/>
</dbReference>
<feature type="transmembrane region" description="Helical" evidence="7">
    <location>
        <begin position="37"/>
        <end position="61"/>
    </location>
</feature>
<feature type="transmembrane region" description="Helical" evidence="7">
    <location>
        <begin position="112"/>
        <end position="137"/>
    </location>
</feature>
<dbReference type="HOGENOM" id="CLU_028518_1_2_9"/>
<dbReference type="PANTHER" id="PTHR43386:SF1">
    <property type="entry name" value="D,D-DIPEPTIDE TRANSPORT SYSTEM PERMEASE PROTEIN DDPC-RELATED"/>
    <property type="match status" value="1"/>
</dbReference>
<evidence type="ECO:0000256" key="7">
    <source>
        <dbReference type="RuleBase" id="RU363032"/>
    </source>
</evidence>
<comment type="similarity">
    <text evidence="7">Belongs to the binding-protein-dependent transport system permease family.</text>
</comment>
<keyword evidence="6 7" id="KW-0472">Membrane</keyword>
<dbReference type="InterPro" id="IPR000515">
    <property type="entry name" value="MetI-like"/>
</dbReference>
<feature type="transmembrane region" description="Helical" evidence="7">
    <location>
        <begin position="278"/>
        <end position="299"/>
    </location>
</feature>
<feature type="transmembrane region" description="Helical" evidence="7">
    <location>
        <begin position="175"/>
        <end position="192"/>
    </location>
</feature>
<feature type="domain" description="ABC transmembrane type-1" evidence="9">
    <location>
        <begin position="110"/>
        <end position="299"/>
    </location>
</feature>
<dbReference type="KEGG" id="bse:Bsel_3208"/>
<keyword evidence="11" id="KW-1185">Reference proteome</keyword>
<proteinExistence type="inferred from homology"/>
<dbReference type="Pfam" id="PF00528">
    <property type="entry name" value="BPD_transp_1"/>
    <property type="match status" value="1"/>
</dbReference>
<dbReference type="PANTHER" id="PTHR43386">
    <property type="entry name" value="OLIGOPEPTIDE TRANSPORT SYSTEM PERMEASE PROTEIN APPC"/>
    <property type="match status" value="1"/>
</dbReference>
<dbReference type="SUPFAM" id="SSF161098">
    <property type="entry name" value="MetI-like"/>
    <property type="match status" value="1"/>
</dbReference>
<dbReference type="InterPro" id="IPR050366">
    <property type="entry name" value="BP-dependent_transpt_permease"/>
</dbReference>
<gene>
    <name evidence="10" type="ordered locus">Bsel_3208</name>
</gene>
<feature type="transmembrane region" description="Helical" evidence="7">
    <location>
        <begin position="149"/>
        <end position="169"/>
    </location>
</feature>
<evidence type="ECO:0000256" key="3">
    <source>
        <dbReference type="ARBA" id="ARBA00022475"/>
    </source>
</evidence>
<evidence type="ECO:0000259" key="9">
    <source>
        <dbReference type="PROSITE" id="PS50928"/>
    </source>
</evidence>
<dbReference type="Pfam" id="PF12911">
    <property type="entry name" value="OppC_N"/>
    <property type="match status" value="1"/>
</dbReference>